<comment type="caution">
    <text evidence="6">The sequence shown here is derived from an EMBL/GenBank/DDBJ whole genome shotgun (WGS) entry which is preliminary data.</text>
</comment>
<dbReference type="GO" id="GO:0006281">
    <property type="term" value="P:DNA repair"/>
    <property type="evidence" value="ECO:0007669"/>
    <property type="project" value="UniProtKB-KW"/>
</dbReference>
<evidence type="ECO:0000313" key="7">
    <source>
        <dbReference type="Proteomes" id="UP000245657"/>
    </source>
</evidence>
<keyword evidence="7" id="KW-1185">Reference proteome</keyword>
<dbReference type="EMBL" id="QGMY01000002">
    <property type="protein sequence ID" value="PWR73783.1"/>
    <property type="molecule type" value="Genomic_DNA"/>
</dbReference>
<dbReference type="GeneID" id="97549110"/>
<dbReference type="GO" id="GO:0006310">
    <property type="term" value="P:DNA recombination"/>
    <property type="evidence" value="ECO:0007669"/>
    <property type="project" value="InterPro"/>
</dbReference>
<dbReference type="RefSeq" id="WP_109967063.1">
    <property type="nucleotide sequence ID" value="NZ_CP176093.1"/>
</dbReference>
<dbReference type="InterPro" id="IPR011114">
    <property type="entry name" value="RuvA_C"/>
</dbReference>
<name>A0A2V2NEN8_9EURY</name>
<evidence type="ECO:0000256" key="1">
    <source>
        <dbReference type="ARBA" id="ARBA00022490"/>
    </source>
</evidence>
<dbReference type="SUPFAM" id="SSF47781">
    <property type="entry name" value="RuvA domain 2-like"/>
    <property type="match status" value="1"/>
</dbReference>
<evidence type="ECO:0000256" key="4">
    <source>
        <dbReference type="ARBA" id="ARBA00023204"/>
    </source>
</evidence>
<dbReference type="InterPro" id="IPR003583">
    <property type="entry name" value="Hlx-hairpin-Hlx_DNA-bd_motif"/>
</dbReference>
<keyword evidence="1" id="KW-0963">Cytoplasm</keyword>
<keyword evidence="2" id="KW-0227">DNA damage</keyword>
<dbReference type="SMART" id="SM00278">
    <property type="entry name" value="HhH1"/>
    <property type="match status" value="2"/>
</dbReference>
<dbReference type="OrthoDB" id="146701at2157"/>
<dbReference type="CDD" id="cd14332">
    <property type="entry name" value="UBA_RuvA_C"/>
    <property type="match status" value="1"/>
</dbReference>
<gene>
    <name evidence="6" type="ORF">DK846_01030</name>
</gene>
<feature type="domain" description="Helix-hairpin-helix DNA-binding motif class 1" evidence="5">
    <location>
        <begin position="72"/>
        <end position="91"/>
    </location>
</feature>
<dbReference type="GO" id="GO:0009378">
    <property type="term" value="F:four-way junction helicase activity"/>
    <property type="evidence" value="ECO:0007669"/>
    <property type="project" value="InterPro"/>
</dbReference>
<dbReference type="GO" id="GO:0003677">
    <property type="term" value="F:DNA binding"/>
    <property type="evidence" value="ECO:0007669"/>
    <property type="project" value="UniProtKB-KW"/>
</dbReference>
<dbReference type="GO" id="GO:0009379">
    <property type="term" value="C:Holliday junction helicase complex"/>
    <property type="evidence" value="ECO:0007669"/>
    <property type="project" value="InterPro"/>
</dbReference>
<dbReference type="NCBIfam" id="TIGR00084">
    <property type="entry name" value="ruvA"/>
    <property type="match status" value="1"/>
</dbReference>
<dbReference type="Pfam" id="PF07499">
    <property type="entry name" value="RuvA_C"/>
    <property type="match status" value="1"/>
</dbReference>
<dbReference type="Pfam" id="PF14520">
    <property type="entry name" value="HHH_5"/>
    <property type="match status" value="1"/>
</dbReference>
<evidence type="ECO:0000259" key="5">
    <source>
        <dbReference type="SMART" id="SM00278"/>
    </source>
</evidence>
<evidence type="ECO:0000313" key="6">
    <source>
        <dbReference type="EMBL" id="PWR73783.1"/>
    </source>
</evidence>
<dbReference type="InterPro" id="IPR036267">
    <property type="entry name" value="RuvA_C_sf"/>
</dbReference>
<dbReference type="Gene3D" id="1.10.150.20">
    <property type="entry name" value="5' to 3' exonuclease, C-terminal subdomain"/>
    <property type="match status" value="1"/>
</dbReference>
<dbReference type="InterPro" id="IPR012340">
    <property type="entry name" value="NA-bd_OB-fold"/>
</dbReference>
<dbReference type="Proteomes" id="UP000245657">
    <property type="component" value="Unassembled WGS sequence"/>
</dbReference>
<reference evidence="6 7" key="1">
    <citation type="submission" date="2018-05" db="EMBL/GenBank/DDBJ databases">
        <title>Draft genome of Methanospirillum lacunae Ki8-1.</title>
        <authorList>
            <person name="Dueholm M.S."/>
            <person name="Nielsen P.H."/>
            <person name="Bakmann L.F."/>
            <person name="Otzen D.E."/>
        </authorList>
    </citation>
    <scope>NUCLEOTIDE SEQUENCE [LARGE SCALE GENOMIC DNA]</scope>
    <source>
        <strain evidence="6 7">Ki8-1</strain>
    </source>
</reference>
<dbReference type="InterPro" id="IPR013849">
    <property type="entry name" value="DNA_helicase_Holl-junc_RuvA_I"/>
</dbReference>
<evidence type="ECO:0000256" key="3">
    <source>
        <dbReference type="ARBA" id="ARBA00023125"/>
    </source>
</evidence>
<dbReference type="Pfam" id="PF01330">
    <property type="entry name" value="RuvA_N"/>
    <property type="match status" value="1"/>
</dbReference>
<feature type="domain" description="Helix-hairpin-helix DNA-binding motif class 1" evidence="5">
    <location>
        <begin position="107"/>
        <end position="126"/>
    </location>
</feature>
<proteinExistence type="inferred from homology"/>
<protein>
    <submittedName>
        <fullName evidence="6">Holliday junction branch migration protein RuvA</fullName>
    </submittedName>
</protein>
<dbReference type="HAMAP" id="MF_00031">
    <property type="entry name" value="DNA_HJ_migration_RuvA"/>
    <property type="match status" value="1"/>
</dbReference>
<keyword evidence="4" id="KW-0234">DNA repair</keyword>
<dbReference type="GO" id="GO:0005524">
    <property type="term" value="F:ATP binding"/>
    <property type="evidence" value="ECO:0007669"/>
    <property type="project" value="InterPro"/>
</dbReference>
<organism evidence="6 7">
    <name type="scientific">Methanospirillum lacunae</name>
    <dbReference type="NCBI Taxonomy" id="668570"/>
    <lineage>
        <taxon>Archaea</taxon>
        <taxon>Methanobacteriati</taxon>
        <taxon>Methanobacteriota</taxon>
        <taxon>Stenosarchaea group</taxon>
        <taxon>Methanomicrobia</taxon>
        <taxon>Methanomicrobiales</taxon>
        <taxon>Methanospirillaceae</taxon>
        <taxon>Methanospirillum</taxon>
    </lineage>
</organism>
<dbReference type="AlphaFoldDB" id="A0A2V2NEN8"/>
<evidence type="ECO:0000256" key="2">
    <source>
        <dbReference type="ARBA" id="ARBA00022763"/>
    </source>
</evidence>
<accession>A0A2V2NEN8</accession>
<dbReference type="Gene3D" id="2.40.50.140">
    <property type="entry name" value="Nucleic acid-binding proteins"/>
    <property type="match status" value="1"/>
</dbReference>
<dbReference type="SUPFAM" id="SSF50249">
    <property type="entry name" value="Nucleic acid-binding proteins"/>
    <property type="match status" value="1"/>
</dbReference>
<dbReference type="InterPro" id="IPR000085">
    <property type="entry name" value="RuvA"/>
</dbReference>
<keyword evidence="3" id="KW-0238">DNA-binding</keyword>
<sequence>MIARLRGPVVDVGDDYIIIEAAGVGYRVRVPETSVAALRGSKEAVIHTEMVVRQDAILLYGFQTTAELKVFRMLTSVSRVGPQLATAILSRLRPDQVAGAVLAGDSRLLATVPGVGKTGAERIVLELKKKAAVLAADLGTFGQEGGNNAQADAVLGLMALGYGQGEAAAAVGKIDPSTHDGTPAGIIREALRILKDKGEKNE</sequence>
<dbReference type="SUPFAM" id="SSF46929">
    <property type="entry name" value="DNA helicase RuvA subunit, C-terminal domain"/>
    <property type="match status" value="1"/>
</dbReference>
<dbReference type="InterPro" id="IPR010994">
    <property type="entry name" value="RuvA_2-like"/>
</dbReference>
<dbReference type="Gene3D" id="1.10.8.10">
    <property type="entry name" value="DNA helicase RuvA subunit, C-terminal domain"/>
    <property type="match status" value="1"/>
</dbReference>